<accession>A0ABV3KWG7</accession>
<dbReference type="InterPro" id="IPR026337">
    <property type="entry name" value="AKG_HExxH"/>
</dbReference>
<keyword evidence="3" id="KW-1185">Reference proteome</keyword>
<protein>
    <submittedName>
        <fullName evidence="2">HEXXH motif-containing putative peptide modification protein</fullName>
    </submittedName>
</protein>
<evidence type="ECO:0000256" key="1">
    <source>
        <dbReference type="SAM" id="MobiDB-lite"/>
    </source>
</evidence>
<name>A0ABV3KWG7_STRGS</name>
<gene>
    <name evidence="2" type="ORF">AB0470_29425</name>
</gene>
<feature type="region of interest" description="Disordered" evidence="1">
    <location>
        <begin position="173"/>
        <end position="227"/>
    </location>
</feature>
<dbReference type="Proteomes" id="UP001553148">
    <property type="component" value="Unassembled WGS sequence"/>
</dbReference>
<evidence type="ECO:0000313" key="3">
    <source>
        <dbReference type="Proteomes" id="UP001553148"/>
    </source>
</evidence>
<feature type="compositionally biased region" description="Low complexity" evidence="1">
    <location>
        <begin position="182"/>
        <end position="227"/>
    </location>
</feature>
<organism evidence="2 3">
    <name type="scientific">Streptomyces griseosporeus</name>
    <dbReference type="NCBI Taxonomy" id="1910"/>
    <lineage>
        <taxon>Bacteria</taxon>
        <taxon>Bacillati</taxon>
        <taxon>Actinomycetota</taxon>
        <taxon>Actinomycetes</taxon>
        <taxon>Kitasatosporales</taxon>
        <taxon>Streptomycetaceae</taxon>
        <taxon>Streptomyces</taxon>
    </lineage>
</organism>
<comment type="caution">
    <text evidence="2">The sequence shown here is derived from an EMBL/GenBank/DDBJ whole genome shotgun (WGS) entry which is preliminary data.</text>
</comment>
<proteinExistence type="predicted"/>
<sequence length="562" mass="57270">MTLRAFRLDVSLLEALARGGGGAGALRLLGDAEYGRRLLLLRAVLDRARERGGAVAAEVADLFAVLAQARRAAPEATRRVLAHPSVGPRLVATWQALGDPDPGPVAALPLAEVTASAALAAGLPAEVTLTAQGPGAVLPGLGAAVLPDTPPGSPVRLRAGVLEAEGGGSVRVWGVGAGGRTPPGAEARGEAAAGAEARGGAAAGAEARGETAAGPEAQAKAPVGAEAQAKAPAGAEVAQTRAADIAQAQTEVAVGAEAQLPTATSARAQGRASVGADLQGEGEARWWALRVVWAPRGGGGPPGGLGGPDGAGRSASAVLLDDVDPVAAAGAPRVRLGDGEVRAWQAGAAAALRLLRMRHPGYAGEVAAGLRALVPLPADAGAHRSGSAAERFGGVTLTRPASPLTFAETLVHETQHSKLVAVMHLVDLLDTDAGEQPLLYAPWRDDPRPPAGLLHGTYAFLSVARFWSVEAGAARDPERRYDAQVRCARWREAAAEAAGTLLAHADVLTGTGRRFVTVMDAALAGLRRVPLPAAAVREARRQAEEHRTRWWASLDRTTSPRV</sequence>
<dbReference type="EMBL" id="JBFAUJ010000016">
    <property type="protein sequence ID" value="MEV8463654.1"/>
    <property type="molecule type" value="Genomic_DNA"/>
</dbReference>
<dbReference type="RefSeq" id="WP_239513298.1">
    <property type="nucleotide sequence ID" value="NZ_JBFAUJ010000016.1"/>
</dbReference>
<reference evidence="2 3" key="1">
    <citation type="submission" date="2024-06" db="EMBL/GenBank/DDBJ databases">
        <title>The Natural Products Discovery Center: Release of the First 8490 Sequenced Strains for Exploring Actinobacteria Biosynthetic Diversity.</title>
        <authorList>
            <person name="Kalkreuter E."/>
            <person name="Kautsar S.A."/>
            <person name="Yang D."/>
            <person name="Bader C.D."/>
            <person name="Teijaro C.N."/>
            <person name="Fluegel L."/>
            <person name="Davis C.M."/>
            <person name="Simpson J.R."/>
            <person name="Lauterbach L."/>
            <person name="Steele A.D."/>
            <person name="Gui C."/>
            <person name="Meng S."/>
            <person name="Li G."/>
            <person name="Viehrig K."/>
            <person name="Ye F."/>
            <person name="Su P."/>
            <person name="Kiefer A.F."/>
            <person name="Nichols A."/>
            <person name="Cepeda A.J."/>
            <person name="Yan W."/>
            <person name="Fan B."/>
            <person name="Jiang Y."/>
            <person name="Adhikari A."/>
            <person name="Zheng C.-J."/>
            <person name="Schuster L."/>
            <person name="Cowan T.M."/>
            <person name="Smanski M.J."/>
            <person name="Chevrette M.G."/>
            <person name="De Carvalho L.P.S."/>
            <person name="Shen B."/>
        </authorList>
    </citation>
    <scope>NUCLEOTIDE SEQUENCE [LARGE SCALE GENOMIC DNA]</scope>
    <source>
        <strain evidence="2 3">NPDC052360</strain>
    </source>
</reference>
<evidence type="ECO:0000313" key="2">
    <source>
        <dbReference type="EMBL" id="MEV8463654.1"/>
    </source>
</evidence>
<dbReference type="NCBIfam" id="TIGR04267">
    <property type="entry name" value="mod_HExxH"/>
    <property type="match status" value="1"/>
</dbReference>